<dbReference type="Pfam" id="PF17921">
    <property type="entry name" value="Integrase_H2C2"/>
    <property type="match status" value="1"/>
</dbReference>
<dbReference type="FunFam" id="1.10.340.70:FF:000003">
    <property type="entry name" value="Protein CBG25708"/>
    <property type="match status" value="1"/>
</dbReference>
<feature type="region of interest" description="Disordered" evidence="5">
    <location>
        <begin position="200"/>
        <end position="227"/>
    </location>
</feature>
<evidence type="ECO:0000256" key="4">
    <source>
        <dbReference type="ARBA" id="ARBA00039658"/>
    </source>
</evidence>
<evidence type="ECO:0000256" key="2">
    <source>
        <dbReference type="ARBA" id="ARBA00012180"/>
    </source>
</evidence>
<feature type="compositionally biased region" description="Polar residues" evidence="5">
    <location>
        <begin position="1296"/>
        <end position="1307"/>
    </location>
</feature>
<dbReference type="InterPro" id="IPR050951">
    <property type="entry name" value="Retrovirus_Pol_polyprotein"/>
</dbReference>
<dbReference type="InterPro" id="IPR041577">
    <property type="entry name" value="RT_RNaseH_2"/>
</dbReference>
<keyword evidence="3" id="KW-0378">Hydrolase</keyword>
<dbReference type="PROSITE" id="PS50878">
    <property type="entry name" value="RT_POL"/>
    <property type="match status" value="1"/>
</dbReference>
<dbReference type="Proteomes" id="UP000001038">
    <property type="component" value="Chromosome 9"/>
</dbReference>
<dbReference type="PANTHER" id="PTHR37984">
    <property type="entry name" value="PROTEIN CBG26694"/>
    <property type="match status" value="1"/>
</dbReference>
<dbReference type="Ensembl" id="ENSORLT00000035071.1">
    <property type="protein sequence ID" value="ENSORLP00000035440.1"/>
    <property type="gene ID" value="ENSORLG00000027297.1"/>
</dbReference>
<dbReference type="InterPro" id="IPR043502">
    <property type="entry name" value="DNA/RNA_pol_sf"/>
</dbReference>
<keyword evidence="10" id="KW-1185">Reference proteome</keyword>
<dbReference type="GO" id="GO:0015074">
    <property type="term" value="P:DNA integration"/>
    <property type="evidence" value="ECO:0007669"/>
    <property type="project" value="InterPro"/>
</dbReference>
<dbReference type="Gene3D" id="2.40.70.10">
    <property type="entry name" value="Acid Proteases"/>
    <property type="match status" value="1"/>
</dbReference>
<dbReference type="InterPro" id="IPR036397">
    <property type="entry name" value="RNaseH_sf"/>
</dbReference>
<dbReference type="PANTHER" id="PTHR37984:SF9">
    <property type="entry name" value="INTEGRASE CATALYTIC DOMAIN-CONTAINING PROTEIN"/>
    <property type="match status" value="1"/>
</dbReference>
<dbReference type="SUPFAM" id="SSF56672">
    <property type="entry name" value="DNA/RNA polymerases"/>
    <property type="match status" value="1"/>
</dbReference>
<protein>
    <recommendedName>
        <fullName evidence="4">Gypsy retrotransposon integrase-like protein 1</fullName>
        <ecNumber evidence="2">3.1.26.4</ecNumber>
    </recommendedName>
</protein>
<dbReference type="FunFam" id="3.30.420.10:FF:000063">
    <property type="entry name" value="Retrovirus-related Pol polyprotein from transposon 297-like Protein"/>
    <property type="match status" value="1"/>
</dbReference>
<feature type="compositionally biased region" description="Basic and acidic residues" evidence="5">
    <location>
        <begin position="1283"/>
        <end position="1295"/>
    </location>
</feature>
<feature type="domain" description="Reverse transcriptase" evidence="7">
    <location>
        <begin position="495"/>
        <end position="675"/>
    </location>
</feature>
<feature type="compositionally biased region" description="Polar residues" evidence="5">
    <location>
        <begin position="1325"/>
        <end position="1344"/>
    </location>
</feature>
<evidence type="ECO:0000256" key="5">
    <source>
        <dbReference type="SAM" id="MobiDB-lite"/>
    </source>
</evidence>
<dbReference type="FunFam" id="3.30.70.270:FF:000063">
    <property type="entry name" value="Zinc knuckle domaincontaining protein"/>
    <property type="match status" value="1"/>
</dbReference>
<dbReference type="Gene3D" id="3.30.420.10">
    <property type="entry name" value="Ribonuclease H-like superfamily/Ribonuclease H"/>
    <property type="match status" value="1"/>
</dbReference>
<dbReference type="Gene3D" id="1.10.340.70">
    <property type="match status" value="1"/>
</dbReference>
<feature type="domain" description="Peptidase A2" evidence="6">
    <location>
        <begin position="334"/>
        <end position="375"/>
    </location>
</feature>
<feature type="domain" description="Integrase catalytic" evidence="8">
    <location>
        <begin position="1046"/>
        <end position="1202"/>
    </location>
</feature>
<evidence type="ECO:0000259" key="8">
    <source>
        <dbReference type="PROSITE" id="PS50994"/>
    </source>
</evidence>
<reference evidence="9 10" key="1">
    <citation type="journal article" date="2007" name="Nature">
        <title>The medaka draft genome and insights into vertebrate genome evolution.</title>
        <authorList>
            <person name="Kasahara M."/>
            <person name="Naruse K."/>
            <person name="Sasaki S."/>
            <person name="Nakatani Y."/>
            <person name="Qu W."/>
            <person name="Ahsan B."/>
            <person name="Yamada T."/>
            <person name="Nagayasu Y."/>
            <person name="Doi K."/>
            <person name="Kasai Y."/>
            <person name="Jindo T."/>
            <person name="Kobayashi D."/>
            <person name="Shimada A."/>
            <person name="Toyoda A."/>
            <person name="Kuroki Y."/>
            <person name="Fujiyama A."/>
            <person name="Sasaki T."/>
            <person name="Shimizu A."/>
            <person name="Asakawa S."/>
            <person name="Shimizu N."/>
            <person name="Hashimoto S."/>
            <person name="Yang J."/>
            <person name="Lee Y."/>
            <person name="Matsushima K."/>
            <person name="Sugano S."/>
            <person name="Sakaizumi M."/>
            <person name="Narita T."/>
            <person name="Ohishi K."/>
            <person name="Haga S."/>
            <person name="Ohta F."/>
            <person name="Nomoto H."/>
            <person name="Nogata K."/>
            <person name="Morishita T."/>
            <person name="Endo T."/>
            <person name="Shin-I T."/>
            <person name="Takeda H."/>
            <person name="Morishita S."/>
            <person name="Kohara Y."/>
        </authorList>
    </citation>
    <scope>NUCLEOTIDE SEQUENCE [LARGE SCALE GENOMIC DNA]</scope>
    <source>
        <strain evidence="9 10">Hd-rR</strain>
    </source>
</reference>
<reference evidence="9" key="3">
    <citation type="submission" date="2025-09" db="UniProtKB">
        <authorList>
            <consortium name="Ensembl"/>
        </authorList>
    </citation>
    <scope>IDENTIFICATION</scope>
    <source>
        <strain evidence="9">Hd-rR</strain>
    </source>
</reference>
<dbReference type="GO" id="GO:0004523">
    <property type="term" value="F:RNA-DNA hybrid ribonuclease activity"/>
    <property type="evidence" value="ECO:0007669"/>
    <property type="project" value="UniProtKB-EC"/>
</dbReference>
<accession>A0A3B3HUM3</accession>
<proteinExistence type="inferred from homology"/>
<dbReference type="InterPro" id="IPR021109">
    <property type="entry name" value="Peptidase_aspartic_dom_sf"/>
</dbReference>
<feature type="region of interest" description="Disordered" evidence="5">
    <location>
        <begin position="1283"/>
        <end position="1386"/>
    </location>
</feature>
<dbReference type="InterPro" id="IPR001584">
    <property type="entry name" value="Integrase_cat-core"/>
</dbReference>
<name>A0A3B3HUM3_ORYLA</name>
<reference evidence="9" key="2">
    <citation type="submission" date="2025-08" db="UniProtKB">
        <authorList>
            <consortium name="Ensembl"/>
        </authorList>
    </citation>
    <scope>IDENTIFICATION</scope>
    <source>
        <strain evidence="9">Hd-rR</strain>
    </source>
</reference>
<dbReference type="GO" id="GO:0006508">
    <property type="term" value="P:proteolysis"/>
    <property type="evidence" value="ECO:0007669"/>
    <property type="project" value="InterPro"/>
</dbReference>
<dbReference type="PROSITE" id="PS50994">
    <property type="entry name" value="INTEGRASE"/>
    <property type="match status" value="1"/>
</dbReference>
<dbReference type="SUPFAM" id="SSF50630">
    <property type="entry name" value="Acid proteases"/>
    <property type="match status" value="1"/>
</dbReference>
<dbReference type="InParanoid" id="A0A3B3HUM3"/>
<comment type="similarity">
    <text evidence="1">Belongs to the beta type-B retroviral polymerase family. HERV class-II K(HML-2) pol subfamily.</text>
</comment>
<dbReference type="InterPro" id="IPR001995">
    <property type="entry name" value="Peptidase_A2_cat"/>
</dbReference>
<evidence type="ECO:0000256" key="3">
    <source>
        <dbReference type="ARBA" id="ARBA00022801"/>
    </source>
</evidence>
<evidence type="ECO:0000259" key="7">
    <source>
        <dbReference type="PROSITE" id="PS50878"/>
    </source>
</evidence>
<dbReference type="Pfam" id="PF17919">
    <property type="entry name" value="RT_RNaseH_2"/>
    <property type="match status" value="1"/>
</dbReference>
<dbReference type="Gene3D" id="3.10.10.10">
    <property type="entry name" value="HIV Type 1 Reverse Transcriptase, subunit A, domain 1"/>
    <property type="match status" value="1"/>
</dbReference>
<dbReference type="Pfam" id="PF00665">
    <property type="entry name" value="rve"/>
    <property type="match status" value="1"/>
</dbReference>
<dbReference type="Bgee" id="ENSORLG00000027297">
    <property type="expression patterns" value="Expressed in brain and 6 other cell types or tissues"/>
</dbReference>
<dbReference type="Gene3D" id="4.10.60.10">
    <property type="entry name" value="Zinc finger, CCHC-type"/>
    <property type="match status" value="1"/>
</dbReference>
<dbReference type="PROSITE" id="PS50175">
    <property type="entry name" value="ASP_PROT_RETROV"/>
    <property type="match status" value="1"/>
</dbReference>
<evidence type="ECO:0000313" key="9">
    <source>
        <dbReference type="Ensembl" id="ENSORLP00000035440.1"/>
    </source>
</evidence>
<organism evidence="9 10">
    <name type="scientific">Oryzias latipes</name>
    <name type="common">Japanese rice fish</name>
    <name type="synonym">Japanese killifish</name>
    <dbReference type="NCBI Taxonomy" id="8090"/>
    <lineage>
        <taxon>Eukaryota</taxon>
        <taxon>Metazoa</taxon>
        <taxon>Chordata</taxon>
        <taxon>Craniata</taxon>
        <taxon>Vertebrata</taxon>
        <taxon>Euteleostomi</taxon>
        <taxon>Actinopterygii</taxon>
        <taxon>Neopterygii</taxon>
        <taxon>Teleostei</taxon>
        <taxon>Neoteleostei</taxon>
        <taxon>Acanthomorphata</taxon>
        <taxon>Ovalentaria</taxon>
        <taxon>Atherinomorphae</taxon>
        <taxon>Beloniformes</taxon>
        <taxon>Adrianichthyidae</taxon>
        <taxon>Oryziinae</taxon>
        <taxon>Oryzias</taxon>
    </lineage>
</organism>
<dbReference type="EC" id="3.1.26.4" evidence="2"/>
<dbReference type="SUPFAM" id="SSF53098">
    <property type="entry name" value="Ribonuclease H-like"/>
    <property type="match status" value="1"/>
</dbReference>
<feature type="compositionally biased region" description="Basic and acidic residues" evidence="5">
    <location>
        <begin position="210"/>
        <end position="223"/>
    </location>
</feature>
<dbReference type="CDD" id="cd01647">
    <property type="entry name" value="RT_LTR"/>
    <property type="match status" value="1"/>
</dbReference>
<dbReference type="GeneTree" id="ENSGT00940000169923"/>
<dbReference type="Gene3D" id="3.30.70.270">
    <property type="match status" value="2"/>
</dbReference>
<dbReference type="FunFam" id="3.10.20.370:FF:000001">
    <property type="entry name" value="Retrovirus-related Pol polyprotein from transposon 17.6-like protein"/>
    <property type="match status" value="1"/>
</dbReference>
<dbReference type="Pfam" id="PF00078">
    <property type="entry name" value="RVT_1"/>
    <property type="match status" value="1"/>
</dbReference>
<evidence type="ECO:0000313" key="10">
    <source>
        <dbReference type="Proteomes" id="UP000001038"/>
    </source>
</evidence>
<dbReference type="GO" id="GO:0004190">
    <property type="term" value="F:aspartic-type endopeptidase activity"/>
    <property type="evidence" value="ECO:0007669"/>
    <property type="project" value="InterPro"/>
</dbReference>
<dbReference type="InterPro" id="IPR012337">
    <property type="entry name" value="RNaseH-like_sf"/>
</dbReference>
<dbReference type="InterPro" id="IPR000477">
    <property type="entry name" value="RT_dom"/>
</dbReference>
<dbReference type="InterPro" id="IPR041588">
    <property type="entry name" value="Integrase_H2C2"/>
</dbReference>
<sequence length="1386" mass="158396">MAERFQPPCMDWTSPGDVHKRFKLFKQKCELIFEGPLSDTEEDKKVRLLLLWIGDKGLEIYNTAIFANEDDKLKLDPVFEKLEGYSRPQSNYILARFQLRCLKQGELPLEEFVTKARLLIDEGGYAQETKEETLRDTLVFGLKSDQVRSDAIKLGNALTFKQVYDLAKVEESTRAQMDIISRGSRQPTDVHAVRSKQKMFASQHKQQKPHMKESDFRKGEKPNRQLNTRKLHFTPNGCYRCGGSHQRSDPCPAKSAQCRYCGKTGHFLKVCIKRNKQLHEINSPDDIHHCDYDTDNTRSSATIGSVTSVCAVDTACKFPDKLFVKVKLNDSYTMNMKIDTGADTCILTTDDLQTLPFEPRITSSDTILSGYGGSIIKNVGVAEIKVSYKQKSIVTKFNIVNAPSGSPSMLGCSQAQELGLITVNIDHLKSMSTLTREKVLQKYKECFDKIGKFPGEKYHIELVDDPKPVIHPPRAVPVHIMPLYKAELEKMKADDIITEVTEPTEWVNSITCRITKGENDQQKIRLCLDPKDLNKNIKRAHYPTRTIDELLPLQHGKKYFSVIDTKKGYWHEELDYESSLLCTFNTPFGRYRFKRLPFGLVVSQDIFQRKLDSIFNNIANVSGIADDLIISGATEEEHDEAFIKVMEAAKKNNIGFNSEKLQFKQNKVSFYGHTLTEEGLLPSEDKLQAIKDIQAPTSTKELQTLLGMVTYLNRFSTKLAELVAPLRELNKKNVHFRWEPHHQQALDNIKKELCTKQLLSYYDSDPNTVTILQCDASTLGLGAWIRQIDQHGQEKIVGMASRCLSPTESRYSNIERECLAVMFGLEKFEYYLLGRQVMVETDHSPLEQIFKKNLAETPTRLQRFILRCLKFDIEVKYKPGRSIPLADALSRICQKTTKEITTSNQSGVHFISTATRLVDDKAVREAMADDPIMNMLKATIYKGWPQYRKQCPPELWEYWTFRCDLVLEDGLILKGERIVIPKALRNDILDILHTGHQGETKCILLARESVFWPGISSTIREMVKGCHVCSMFQPAQQKLPIMQPDLPTRPWEILGSDIFEFDSHKYLIIVDYYSRFPVVRLLPDISARTVCTYFKSVLGEHGLPSTIIADCGTQYVSEEFKKRCEDSNITLKFSSPYHHQANSVAERAVGTVKALWKKAKEDNTCPYTALWMYRITPLDDNMPSPYELLYGRKPKSLLPISKGALLSHHPHADDHLEMNRAKQVKQQEFYDMRAGKERSDLQDEEQVYVRNTLKKIWEPGTILNRPNPIREPRTYLVDIEGKTYQRTREHLKPRQTETPSGNRQLRSPPTDESIPVSPPYHSPEDTTSTISGSLEKTTLGSPQKSGDVEISGEKPPVMYNNRGGYQMRSQSTRSGRITRIPLKFNE</sequence>
<dbReference type="CDD" id="cd09274">
    <property type="entry name" value="RNase_HI_RT_Ty3"/>
    <property type="match status" value="1"/>
</dbReference>
<dbReference type="GO" id="GO:0003676">
    <property type="term" value="F:nucleic acid binding"/>
    <property type="evidence" value="ECO:0007669"/>
    <property type="project" value="InterPro"/>
</dbReference>
<evidence type="ECO:0000256" key="1">
    <source>
        <dbReference type="ARBA" id="ARBA00010879"/>
    </source>
</evidence>
<evidence type="ECO:0000259" key="6">
    <source>
        <dbReference type="PROSITE" id="PS50175"/>
    </source>
</evidence>
<dbReference type="InterPro" id="IPR043128">
    <property type="entry name" value="Rev_trsase/Diguanyl_cyclase"/>
</dbReference>